<dbReference type="AlphaFoldDB" id="A0A7J5A937"/>
<evidence type="ECO:0000313" key="2">
    <source>
        <dbReference type="Proteomes" id="UP000467305"/>
    </source>
</evidence>
<proteinExistence type="predicted"/>
<comment type="caution">
    <text evidence="1">The sequence shown here is derived from an EMBL/GenBank/DDBJ whole genome shotgun (WGS) entry which is preliminary data.</text>
</comment>
<accession>A0A7J5A937</accession>
<keyword evidence="2" id="KW-1185">Reference proteome</keyword>
<dbReference type="Proteomes" id="UP000467305">
    <property type="component" value="Unassembled WGS sequence"/>
</dbReference>
<evidence type="ECO:0000313" key="1">
    <source>
        <dbReference type="EMBL" id="KAB1153973.1"/>
    </source>
</evidence>
<dbReference type="EMBL" id="WAAU01000030">
    <property type="protein sequence ID" value="KAB1153973.1"/>
    <property type="molecule type" value="Genomic_DNA"/>
</dbReference>
<reference evidence="1 2" key="1">
    <citation type="submission" date="2019-09" db="EMBL/GenBank/DDBJ databases">
        <authorList>
            <person name="Cao W.R."/>
        </authorList>
    </citation>
    <scope>NUCLEOTIDE SEQUENCE [LARGE SCALE GENOMIC DNA]</scope>
    <source>
        <strain evidence="2">a4</strain>
    </source>
</reference>
<protein>
    <submittedName>
        <fullName evidence="1">Uncharacterized protein</fullName>
    </submittedName>
</protein>
<dbReference type="OrthoDB" id="1363091at2"/>
<sequence length="153" mass="17678">MSRVNLLVVIISLLLVSSFSYGQDTIRLNKKPKVILKSWYPDFKELPHLKVDESKVLYISIPDVENTSISDNNIHLISLNNSVQIKETEKLNQYLVSVTSTSKSHVGFELWLELNDKTILIKENSKWLDIRKLYRVKGNKVLIAIVKLKIEKE</sequence>
<organism evidence="1 2">
    <name type="scientific">Tenacibaculum aiptasiae</name>
    <dbReference type="NCBI Taxonomy" id="426481"/>
    <lineage>
        <taxon>Bacteria</taxon>
        <taxon>Pseudomonadati</taxon>
        <taxon>Bacteroidota</taxon>
        <taxon>Flavobacteriia</taxon>
        <taxon>Flavobacteriales</taxon>
        <taxon>Flavobacteriaceae</taxon>
        <taxon>Tenacibaculum</taxon>
    </lineage>
</organism>
<dbReference type="RefSeq" id="WP_150901093.1">
    <property type="nucleotide sequence ID" value="NZ_WAAU01000030.1"/>
</dbReference>
<name>A0A7J5A937_9FLAO</name>
<gene>
    <name evidence="1" type="ORF">F7018_15935</name>
</gene>